<evidence type="ECO:0000256" key="2">
    <source>
        <dbReference type="ARBA" id="ARBA00022737"/>
    </source>
</evidence>
<dbReference type="Pfam" id="PF01535">
    <property type="entry name" value="PPR"/>
    <property type="match status" value="9"/>
</dbReference>
<dbReference type="InterPro" id="IPR046849">
    <property type="entry name" value="E2_motif"/>
</dbReference>
<protein>
    <submittedName>
        <fullName evidence="5">Pentatricopeptide repeat-containing protein</fullName>
    </submittedName>
</protein>
<sequence length="692" mass="78472">MLKLSSFSSSSESIQISSPNQHHYQTHLSHLQNCKTQLDIKQIHALSIKTSTFFETPIFSKLLSLYSDPKIGNLEYARSVFDQIEKPNSFAWNTIIKSYIENHRSNDGLVLFCELLNVSDILPDHFILPCVIKGCTRLSAIEEGKQIHGLVFKIGLVSDAYVQCSLISFYSKAADILSSQKVFYSVDDRNLGCSNSLLDGYARCGEMELAQKLFDEMSERDSFSWTVLIDGYSKCGKIEIARKLFDQMPNKCLVTWNAMINGYMKSGDFESAERLFNRMPERNLVTWNSMVSGYEWNGKYMQALEFFQTMVKGGPTPNNSTLVSVLSAVSGLALIEKGRWIHSYINWRRLRFDGVLGTSLIEMYSKCGCIESALNVFQAISKKKLGHWTAIIVGLGAHGMANHALELFMEMQRMGVKPHPITFIGVLNACSHAGMIQEGYRYFELMKQEYMMEPMIEHYGCLVDLLCRAGRLEDAMNVIVMMPMKPNKVIWMSLLSGCKIHGNIDIGEYAAKHAFELAPKDIGSYVLLSNIYAAAGQWDKVSMVRKNLKARGVKKVPGCSFIEHNDKLHKFIVGDRSHPQTEEIYSKLSEMRERLICAGYIPDLTQVLLCIEGEKEKEAELSNHSERLAIAFGLINLEAGRPICIVKNLRVCNDCHNVTKLLSSIYDREIIVRDNSRFHHFKKGFCSCMDYW</sequence>
<reference evidence="5 6" key="1">
    <citation type="submission" date="2020-06" db="EMBL/GenBank/DDBJ databases">
        <title>Transcriptomic and genomic resources for Thalictrum thalictroides and T. hernandezii: Facilitating candidate gene discovery in an emerging model plant lineage.</title>
        <authorList>
            <person name="Arias T."/>
            <person name="Riano-Pachon D.M."/>
            <person name="Di Stilio V.S."/>
        </authorList>
    </citation>
    <scope>NUCLEOTIDE SEQUENCE [LARGE SCALE GENOMIC DNA]</scope>
    <source>
        <strain evidence="6">cv. WT478/WT964</strain>
        <tissue evidence="5">Leaves</tissue>
    </source>
</reference>
<gene>
    <name evidence="5" type="ORF">FRX31_011736</name>
</gene>
<feature type="repeat" description="PPR" evidence="3">
    <location>
        <begin position="252"/>
        <end position="286"/>
    </location>
</feature>
<dbReference type="InterPro" id="IPR011990">
    <property type="entry name" value="TPR-like_helical_dom_sf"/>
</dbReference>
<feature type="repeat" description="PPR" evidence="3">
    <location>
        <begin position="221"/>
        <end position="251"/>
    </location>
</feature>
<dbReference type="GO" id="GO:0008270">
    <property type="term" value="F:zinc ion binding"/>
    <property type="evidence" value="ECO:0007669"/>
    <property type="project" value="InterPro"/>
</dbReference>
<dbReference type="PROSITE" id="PS51375">
    <property type="entry name" value="PPR"/>
    <property type="match status" value="4"/>
</dbReference>
<dbReference type="GO" id="GO:0003723">
    <property type="term" value="F:RNA binding"/>
    <property type="evidence" value="ECO:0007669"/>
    <property type="project" value="InterPro"/>
</dbReference>
<keyword evidence="6" id="KW-1185">Reference proteome</keyword>
<accession>A0A7J6WMS7</accession>
<dbReference type="Pfam" id="PF20431">
    <property type="entry name" value="E_motif"/>
    <property type="match status" value="1"/>
</dbReference>
<evidence type="ECO:0000256" key="3">
    <source>
        <dbReference type="PROSITE-ProRule" id="PRU00708"/>
    </source>
</evidence>
<dbReference type="Gene3D" id="1.25.40.10">
    <property type="entry name" value="Tetratricopeptide repeat domain"/>
    <property type="match status" value="4"/>
</dbReference>
<dbReference type="FunFam" id="1.25.40.10:FF:000333">
    <property type="entry name" value="Pentatricopeptide repeat-containing protein"/>
    <property type="match status" value="1"/>
</dbReference>
<dbReference type="PANTHER" id="PTHR47926">
    <property type="entry name" value="PENTATRICOPEPTIDE REPEAT-CONTAINING PROTEIN"/>
    <property type="match status" value="1"/>
</dbReference>
<dbReference type="PANTHER" id="PTHR47926:SF436">
    <property type="entry name" value="PENTATRICOPEPTIDE REPEAT-CONTAINING PROTEIN ELI1, CHLOROPLASTIC-LIKE ISOFORM X2"/>
    <property type="match status" value="1"/>
</dbReference>
<evidence type="ECO:0000313" key="5">
    <source>
        <dbReference type="EMBL" id="KAF5198681.1"/>
    </source>
</evidence>
<evidence type="ECO:0000313" key="6">
    <source>
        <dbReference type="Proteomes" id="UP000554482"/>
    </source>
</evidence>
<feature type="domain" description="DYW" evidence="4">
    <location>
        <begin position="599"/>
        <end position="692"/>
    </location>
</feature>
<dbReference type="FunFam" id="1.25.40.10:FF:000470">
    <property type="entry name" value="Pentatricopeptide repeat-containing protein At5g66520"/>
    <property type="match status" value="1"/>
</dbReference>
<dbReference type="InterPro" id="IPR046848">
    <property type="entry name" value="E_motif"/>
</dbReference>
<evidence type="ECO:0000259" key="4">
    <source>
        <dbReference type="Pfam" id="PF14432"/>
    </source>
</evidence>
<evidence type="ECO:0000256" key="1">
    <source>
        <dbReference type="ARBA" id="ARBA00006643"/>
    </source>
</evidence>
<keyword evidence="2" id="KW-0677">Repeat</keyword>
<proteinExistence type="inferred from homology"/>
<dbReference type="InterPro" id="IPR032867">
    <property type="entry name" value="DYW_dom"/>
</dbReference>
<name>A0A7J6WMS7_THATH</name>
<dbReference type="InterPro" id="IPR002885">
    <property type="entry name" value="PPR_rpt"/>
</dbReference>
<organism evidence="5 6">
    <name type="scientific">Thalictrum thalictroides</name>
    <name type="common">Rue-anemone</name>
    <name type="synonym">Anemone thalictroides</name>
    <dbReference type="NCBI Taxonomy" id="46969"/>
    <lineage>
        <taxon>Eukaryota</taxon>
        <taxon>Viridiplantae</taxon>
        <taxon>Streptophyta</taxon>
        <taxon>Embryophyta</taxon>
        <taxon>Tracheophyta</taxon>
        <taxon>Spermatophyta</taxon>
        <taxon>Magnoliopsida</taxon>
        <taxon>Ranunculales</taxon>
        <taxon>Ranunculaceae</taxon>
        <taxon>Thalictroideae</taxon>
        <taxon>Thalictrum</taxon>
    </lineage>
</organism>
<dbReference type="SUPFAM" id="SSF48452">
    <property type="entry name" value="TPR-like"/>
    <property type="match status" value="1"/>
</dbReference>
<dbReference type="OrthoDB" id="185373at2759"/>
<dbReference type="FunFam" id="1.25.40.10:FF:000184">
    <property type="entry name" value="Pentatricopeptide repeat-containing protein, chloroplastic"/>
    <property type="match status" value="1"/>
</dbReference>
<dbReference type="GO" id="GO:0009451">
    <property type="term" value="P:RNA modification"/>
    <property type="evidence" value="ECO:0007669"/>
    <property type="project" value="InterPro"/>
</dbReference>
<comment type="similarity">
    <text evidence="1">Belongs to the PPR family. PCMP-H subfamily.</text>
</comment>
<dbReference type="Proteomes" id="UP000554482">
    <property type="component" value="Unassembled WGS sequence"/>
</dbReference>
<dbReference type="Pfam" id="PF20430">
    <property type="entry name" value="Eplus_motif"/>
    <property type="match status" value="1"/>
</dbReference>
<feature type="repeat" description="PPR" evidence="3">
    <location>
        <begin position="384"/>
        <end position="418"/>
    </location>
</feature>
<dbReference type="Pfam" id="PF14432">
    <property type="entry name" value="DYW_deaminase"/>
    <property type="match status" value="1"/>
</dbReference>
<feature type="repeat" description="PPR" evidence="3">
    <location>
        <begin position="190"/>
        <end position="220"/>
    </location>
</feature>
<dbReference type="InterPro" id="IPR046960">
    <property type="entry name" value="PPR_At4g14850-like_plant"/>
</dbReference>
<dbReference type="EMBL" id="JABWDY010012981">
    <property type="protein sequence ID" value="KAF5198681.1"/>
    <property type="molecule type" value="Genomic_DNA"/>
</dbReference>
<dbReference type="NCBIfam" id="TIGR00756">
    <property type="entry name" value="PPR"/>
    <property type="match status" value="4"/>
</dbReference>
<comment type="caution">
    <text evidence="5">The sequence shown here is derived from an EMBL/GenBank/DDBJ whole genome shotgun (WGS) entry which is preliminary data.</text>
</comment>
<dbReference type="AlphaFoldDB" id="A0A7J6WMS7"/>